<keyword evidence="1" id="KW-0175">Coiled coil</keyword>
<accession>A0ABR1J525</accession>
<feature type="region of interest" description="Disordered" evidence="2">
    <location>
        <begin position="89"/>
        <end position="137"/>
    </location>
</feature>
<feature type="compositionally biased region" description="Low complexity" evidence="2">
    <location>
        <begin position="92"/>
        <end position="109"/>
    </location>
</feature>
<reference evidence="3 4" key="1">
    <citation type="submission" date="2024-01" db="EMBL/GenBank/DDBJ databases">
        <title>A draft genome for the cacao thread blight pathogen Marasmiellus scandens.</title>
        <authorList>
            <person name="Baruah I.K."/>
            <person name="Leung J."/>
            <person name="Bukari Y."/>
            <person name="Amoako-Attah I."/>
            <person name="Meinhardt L.W."/>
            <person name="Bailey B.A."/>
            <person name="Cohen S.P."/>
        </authorList>
    </citation>
    <scope>NUCLEOTIDE SEQUENCE [LARGE SCALE GENOMIC DNA]</scope>
    <source>
        <strain evidence="3 4">GH-19</strain>
    </source>
</reference>
<evidence type="ECO:0000256" key="2">
    <source>
        <dbReference type="SAM" id="MobiDB-lite"/>
    </source>
</evidence>
<feature type="region of interest" description="Disordered" evidence="2">
    <location>
        <begin position="172"/>
        <end position="192"/>
    </location>
</feature>
<feature type="region of interest" description="Disordered" evidence="2">
    <location>
        <begin position="359"/>
        <end position="392"/>
    </location>
</feature>
<sequence>MHDATMDIASEGSKDVPSSNTTAAIKLDIITETSKETAPDPEHSSLDCAPTNTSPSPRLRKGSSFDSSDRAESRNVMFDDTSYDQSLYSFTSSSPLQPPSVVEVEPSSSRAHRYRPHPYARTRSTSPGSPFETAAPSMTDFSLSTDISPMGWTGYTSIFPPEISGKNMQYVSSRTSDEGGDTSSSFDESLSSDETSDSLVYIPFPSSSGTEEVLRLKAQVNDLERRHRRDEKRIQRLETQLVSSIFPSEAFKASWRARTDARIHQICSVNRAGNSLCVWHDSLGGRRMYSPRHNPAGYLHCQCSYEEALFEESLARHNVGSYLSRRDVLRMDPELRNPLLKLLQERYGYRDGDFERDPHTGNWVSGEGHAKWEEQISRGRVNPRRPGNNQNQ</sequence>
<name>A0ABR1J525_9AGAR</name>
<gene>
    <name evidence="3" type="ORF">VKT23_012744</name>
</gene>
<organism evidence="3 4">
    <name type="scientific">Marasmiellus scandens</name>
    <dbReference type="NCBI Taxonomy" id="2682957"/>
    <lineage>
        <taxon>Eukaryota</taxon>
        <taxon>Fungi</taxon>
        <taxon>Dikarya</taxon>
        <taxon>Basidiomycota</taxon>
        <taxon>Agaricomycotina</taxon>
        <taxon>Agaricomycetes</taxon>
        <taxon>Agaricomycetidae</taxon>
        <taxon>Agaricales</taxon>
        <taxon>Marasmiineae</taxon>
        <taxon>Omphalotaceae</taxon>
        <taxon>Marasmiellus</taxon>
    </lineage>
</organism>
<feature type="compositionally biased region" description="Low complexity" evidence="2">
    <location>
        <begin position="378"/>
        <end position="392"/>
    </location>
</feature>
<keyword evidence="4" id="KW-1185">Reference proteome</keyword>
<feature type="compositionally biased region" description="Basic and acidic residues" evidence="2">
    <location>
        <begin position="33"/>
        <end position="45"/>
    </location>
</feature>
<dbReference type="EMBL" id="JBANRG010000032">
    <property type="protein sequence ID" value="KAK7451069.1"/>
    <property type="molecule type" value="Genomic_DNA"/>
</dbReference>
<feature type="region of interest" description="Disordered" evidence="2">
    <location>
        <begin position="1"/>
        <end position="75"/>
    </location>
</feature>
<dbReference type="Proteomes" id="UP001498398">
    <property type="component" value="Unassembled WGS sequence"/>
</dbReference>
<comment type="caution">
    <text evidence="3">The sequence shown here is derived from an EMBL/GenBank/DDBJ whole genome shotgun (WGS) entry which is preliminary data.</text>
</comment>
<feature type="compositionally biased region" description="Basic residues" evidence="2">
    <location>
        <begin position="110"/>
        <end position="120"/>
    </location>
</feature>
<evidence type="ECO:0000313" key="4">
    <source>
        <dbReference type="Proteomes" id="UP001498398"/>
    </source>
</evidence>
<evidence type="ECO:0000256" key="1">
    <source>
        <dbReference type="SAM" id="Coils"/>
    </source>
</evidence>
<proteinExistence type="predicted"/>
<protein>
    <submittedName>
        <fullName evidence="3">Uncharacterized protein</fullName>
    </submittedName>
</protein>
<evidence type="ECO:0000313" key="3">
    <source>
        <dbReference type="EMBL" id="KAK7451069.1"/>
    </source>
</evidence>
<feature type="compositionally biased region" description="Basic and acidic residues" evidence="2">
    <location>
        <begin position="368"/>
        <end position="377"/>
    </location>
</feature>
<feature type="coiled-coil region" evidence="1">
    <location>
        <begin position="213"/>
        <end position="240"/>
    </location>
</feature>